<sequence length="602" mass="69056">MDQRSFHQDLLLDLLKAIRSVDEPHARRLFQLLREDSSLQQLRSYLDRTLSEVQVSGQGSEVIRNLSSLRTRIDVEDGGPPSRPRVMDVQYLCDMTPYRVPAKPWTTVTDDDNLVSHLVSLYFTWDYPFYAFVDSKAFLRHMTAGNVDSDLCSPFLVNALLANACYYSQYSESYAVPGDVSITGRKFLAEAERYLPSYQLEKGEGVRLASLQGALLLYERYAMSGEDDLGYTMLNLAIDMGESLGLINHDPLDLSKMQLSDEMITSVTRTAWGLFQVDTVVHTNFLKPNRVTSVSLDRIDRNESGPGDLWVPYPTEKRPRQSWLSQYFDEACKLSYIARDISRHLYQETTSQADQYRHKQEFYSKLRQWERSLPVTLRDSKRPPPHIILLRMRYQALIIGLSRDGFGVQSFFLDSEEQRRTMDESAHEISLVAAREIASLARIHREEYGMDRAHQFATYAMVLALFTMLDHPSFDILDHDFLSLTSAFSTSANRSQVGRFLFHIFRQSVHSRNQDERVLQSDAVPADIKELFGREPPSHLPDRLGDYTDGLERYRGSFSSDPWNYTASGVRDMLEKYERLSLGNADSTRSRQPSSPSLAWTA</sequence>
<evidence type="ECO:0000256" key="2">
    <source>
        <dbReference type="ARBA" id="ARBA00023163"/>
    </source>
</evidence>
<dbReference type="Proteomes" id="UP000326877">
    <property type="component" value="Unassembled WGS sequence"/>
</dbReference>
<keyword evidence="1" id="KW-0805">Transcription regulation</keyword>
<feature type="compositionally biased region" description="Polar residues" evidence="4">
    <location>
        <begin position="584"/>
        <end position="602"/>
    </location>
</feature>
<evidence type="ECO:0000256" key="4">
    <source>
        <dbReference type="SAM" id="MobiDB-lite"/>
    </source>
</evidence>
<dbReference type="CDD" id="cd12148">
    <property type="entry name" value="fungal_TF_MHR"/>
    <property type="match status" value="1"/>
</dbReference>
<feature type="domain" description="Xylanolytic transcriptional activator regulatory" evidence="5">
    <location>
        <begin position="120"/>
        <end position="370"/>
    </location>
</feature>
<evidence type="ECO:0000256" key="3">
    <source>
        <dbReference type="ARBA" id="ARBA00023242"/>
    </source>
</evidence>
<name>A0A5N7C5I3_PETAA</name>
<dbReference type="EMBL" id="ML735267">
    <property type="protein sequence ID" value="KAE8389322.1"/>
    <property type="molecule type" value="Genomic_DNA"/>
</dbReference>
<feature type="region of interest" description="Disordered" evidence="4">
    <location>
        <begin position="583"/>
        <end position="602"/>
    </location>
</feature>
<dbReference type="InterPro" id="IPR053187">
    <property type="entry name" value="Notoamide_regulator"/>
</dbReference>
<evidence type="ECO:0000256" key="1">
    <source>
        <dbReference type="ARBA" id="ARBA00023015"/>
    </source>
</evidence>
<dbReference type="GO" id="GO:0003677">
    <property type="term" value="F:DNA binding"/>
    <property type="evidence" value="ECO:0007669"/>
    <property type="project" value="InterPro"/>
</dbReference>
<organism evidence="6">
    <name type="scientific">Petromyces alliaceus</name>
    <name type="common">Aspergillus alliaceus</name>
    <dbReference type="NCBI Taxonomy" id="209559"/>
    <lineage>
        <taxon>Eukaryota</taxon>
        <taxon>Fungi</taxon>
        <taxon>Dikarya</taxon>
        <taxon>Ascomycota</taxon>
        <taxon>Pezizomycotina</taxon>
        <taxon>Eurotiomycetes</taxon>
        <taxon>Eurotiomycetidae</taxon>
        <taxon>Eurotiales</taxon>
        <taxon>Aspergillaceae</taxon>
        <taxon>Aspergillus</taxon>
        <taxon>Aspergillus subgen. Circumdati</taxon>
    </lineage>
</organism>
<dbReference type="Pfam" id="PF04082">
    <property type="entry name" value="Fungal_trans"/>
    <property type="match status" value="1"/>
</dbReference>
<evidence type="ECO:0000313" key="6">
    <source>
        <dbReference type="EMBL" id="KAE8389322.1"/>
    </source>
</evidence>
<protein>
    <submittedName>
        <fullName evidence="6">Fungal-specific transcription factor domain-containing protein</fullName>
    </submittedName>
</protein>
<dbReference type="GO" id="GO:0008270">
    <property type="term" value="F:zinc ion binding"/>
    <property type="evidence" value="ECO:0007669"/>
    <property type="project" value="InterPro"/>
</dbReference>
<dbReference type="GO" id="GO:0006351">
    <property type="term" value="P:DNA-templated transcription"/>
    <property type="evidence" value="ECO:0007669"/>
    <property type="project" value="InterPro"/>
</dbReference>
<accession>A0A5N7C5I3</accession>
<evidence type="ECO:0000259" key="5">
    <source>
        <dbReference type="Pfam" id="PF04082"/>
    </source>
</evidence>
<dbReference type="PANTHER" id="PTHR47256">
    <property type="entry name" value="ZN(II)2CYS6 TRANSCRIPTION FACTOR (EUROFUNG)-RELATED"/>
    <property type="match status" value="1"/>
</dbReference>
<dbReference type="PANTHER" id="PTHR47256:SF5">
    <property type="entry name" value="ZN(II)2CYS6 TRANSCRIPTION FACTOR (EUROFUNG)"/>
    <property type="match status" value="1"/>
</dbReference>
<keyword evidence="2" id="KW-0804">Transcription</keyword>
<gene>
    <name evidence="6" type="ORF">BDV23DRAFT_98965</name>
</gene>
<keyword evidence="3" id="KW-0539">Nucleus</keyword>
<dbReference type="AlphaFoldDB" id="A0A5N7C5I3"/>
<dbReference type="OrthoDB" id="2593732at2759"/>
<reference evidence="6" key="1">
    <citation type="submission" date="2019-04" db="EMBL/GenBank/DDBJ databases">
        <title>Friends and foes A comparative genomics studyof 23 Aspergillus species from section Flavi.</title>
        <authorList>
            <consortium name="DOE Joint Genome Institute"/>
            <person name="Kjaerbolling I."/>
            <person name="Vesth T."/>
            <person name="Frisvad J.C."/>
            <person name="Nybo J.L."/>
            <person name="Theobald S."/>
            <person name="Kildgaard S."/>
            <person name="Isbrandt T."/>
            <person name="Kuo A."/>
            <person name="Sato A."/>
            <person name="Lyhne E.K."/>
            <person name="Kogle M.E."/>
            <person name="Wiebenga A."/>
            <person name="Kun R.S."/>
            <person name="Lubbers R.J."/>
            <person name="Makela M.R."/>
            <person name="Barry K."/>
            <person name="Chovatia M."/>
            <person name="Clum A."/>
            <person name="Daum C."/>
            <person name="Haridas S."/>
            <person name="He G."/>
            <person name="LaButti K."/>
            <person name="Lipzen A."/>
            <person name="Mondo S."/>
            <person name="Riley R."/>
            <person name="Salamov A."/>
            <person name="Simmons B.A."/>
            <person name="Magnuson J.K."/>
            <person name="Henrissat B."/>
            <person name="Mortensen U.H."/>
            <person name="Larsen T.O."/>
            <person name="Devries R.P."/>
            <person name="Grigoriev I.V."/>
            <person name="Machida M."/>
            <person name="Baker S.E."/>
            <person name="Andersen M.R."/>
        </authorList>
    </citation>
    <scope>NUCLEOTIDE SEQUENCE [LARGE SCALE GENOMIC DNA]</scope>
    <source>
        <strain evidence="6">IBT 14317</strain>
    </source>
</reference>
<proteinExistence type="predicted"/>
<dbReference type="InterPro" id="IPR007219">
    <property type="entry name" value="XnlR_reg_dom"/>
</dbReference>